<proteinExistence type="predicted"/>
<accession>A0ABW1ABT4</accession>
<dbReference type="Proteomes" id="UP001596074">
    <property type="component" value="Unassembled WGS sequence"/>
</dbReference>
<reference evidence="3" key="1">
    <citation type="journal article" date="2019" name="Int. J. Syst. Evol. Microbiol.">
        <title>The Global Catalogue of Microorganisms (GCM) 10K type strain sequencing project: providing services to taxonomists for standard genome sequencing and annotation.</title>
        <authorList>
            <consortium name="The Broad Institute Genomics Platform"/>
            <consortium name="The Broad Institute Genome Sequencing Center for Infectious Disease"/>
            <person name="Wu L."/>
            <person name="Ma J."/>
        </authorList>
    </citation>
    <scope>NUCLEOTIDE SEQUENCE [LARGE SCALE GENOMIC DNA]</scope>
    <source>
        <strain evidence="3">KCTC 42087</strain>
    </source>
</reference>
<feature type="compositionally biased region" description="Low complexity" evidence="1">
    <location>
        <begin position="28"/>
        <end position="43"/>
    </location>
</feature>
<evidence type="ECO:0000313" key="3">
    <source>
        <dbReference type="Proteomes" id="UP001596074"/>
    </source>
</evidence>
<comment type="caution">
    <text evidence="2">The sequence shown here is derived from an EMBL/GenBank/DDBJ whole genome shotgun (WGS) entry which is preliminary data.</text>
</comment>
<sequence length="53" mass="5335">MQADSFLPSAAVDGESGLAEGEADDGEAAVPVPSSPPQDVSSVRTGRRAPVRP</sequence>
<evidence type="ECO:0000256" key="1">
    <source>
        <dbReference type="SAM" id="MobiDB-lite"/>
    </source>
</evidence>
<name>A0ABW1ABT4_9ACTN</name>
<dbReference type="EMBL" id="JBHSON010000058">
    <property type="protein sequence ID" value="MFC5750765.1"/>
    <property type="molecule type" value="Genomic_DNA"/>
</dbReference>
<dbReference type="RefSeq" id="WP_378286525.1">
    <property type="nucleotide sequence ID" value="NZ_JBHSON010000058.1"/>
</dbReference>
<organism evidence="2 3">
    <name type="scientific">Actinomadura rugatobispora</name>
    <dbReference type="NCBI Taxonomy" id="1994"/>
    <lineage>
        <taxon>Bacteria</taxon>
        <taxon>Bacillati</taxon>
        <taxon>Actinomycetota</taxon>
        <taxon>Actinomycetes</taxon>
        <taxon>Streptosporangiales</taxon>
        <taxon>Thermomonosporaceae</taxon>
        <taxon>Actinomadura</taxon>
    </lineage>
</organism>
<gene>
    <name evidence="2" type="ORF">ACFPZN_34545</name>
</gene>
<protein>
    <submittedName>
        <fullName evidence="2">Uncharacterized protein</fullName>
    </submittedName>
</protein>
<evidence type="ECO:0000313" key="2">
    <source>
        <dbReference type="EMBL" id="MFC5750765.1"/>
    </source>
</evidence>
<feature type="region of interest" description="Disordered" evidence="1">
    <location>
        <begin position="1"/>
        <end position="53"/>
    </location>
</feature>
<keyword evidence="3" id="KW-1185">Reference proteome</keyword>